<protein>
    <submittedName>
        <fullName evidence="2">Chromobox homolog 2</fullName>
    </submittedName>
</protein>
<feature type="non-terminal residue" evidence="2">
    <location>
        <position position="70"/>
    </location>
</feature>
<name>A0A1A8KBB3_NOTKU</name>
<proteinExistence type="predicted"/>
<reference evidence="2" key="2">
    <citation type="submission" date="2016-06" db="EMBL/GenBank/DDBJ databases">
        <title>The genome of a short-lived fish provides insights into sex chromosome evolution and the genetic control of aging.</title>
        <authorList>
            <person name="Reichwald K."/>
            <person name="Felder M."/>
            <person name="Petzold A."/>
            <person name="Koch P."/>
            <person name="Groth M."/>
            <person name="Platzer M."/>
        </authorList>
    </citation>
    <scope>NUCLEOTIDE SEQUENCE</scope>
    <source>
        <tissue evidence="2">Brain</tissue>
    </source>
</reference>
<evidence type="ECO:0000256" key="1">
    <source>
        <dbReference type="SAM" id="MobiDB-lite"/>
    </source>
</evidence>
<feature type="non-terminal residue" evidence="2">
    <location>
        <position position="1"/>
    </location>
</feature>
<evidence type="ECO:0000313" key="2">
    <source>
        <dbReference type="EMBL" id="SBR28949.1"/>
    </source>
</evidence>
<reference evidence="2" key="1">
    <citation type="submission" date="2016-05" db="EMBL/GenBank/DDBJ databases">
        <authorList>
            <person name="Lavstsen T."/>
            <person name="Jespersen J.S."/>
        </authorList>
    </citation>
    <scope>NUCLEOTIDE SEQUENCE</scope>
    <source>
        <tissue evidence="2">Brain</tissue>
    </source>
</reference>
<organism evidence="2">
    <name type="scientific">Nothobranchius kuhntae</name>
    <name type="common">Beira killifish</name>
    <dbReference type="NCBI Taxonomy" id="321403"/>
    <lineage>
        <taxon>Eukaryota</taxon>
        <taxon>Metazoa</taxon>
        <taxon>Chordata</taxon>
        <taxon>Craniata</taxon>
        <taxon>Vertebrata</taxon>
        <taxon>Euteleostomi</taxon>
        <taxon>Actinopterygii</taxon>
        <taxon>Neopterygii</taxon>
        <taxon>Teleostei</taxon>
        <taxon>Neoteleostei</taxon>
        <taxon>Acanthomorphata</taxon>
        <taxon>Ovalentaria</taxon>
        <taxon>Atherinomorphae</taxon>
        <taxon>Cyprinodontiformes</taxon>
        <taxon>Nothobranchiidae</taxon>
        <taxon>Nothobranchius</taxon>
    </lineage>
</organism>
<dbReference type="EMBL" id="HAEE01008899">
    <property type="protein sequence ID" value="SBR28949.1"/>
    <property type="molecule type" value="Transcribed_RNA"/>
</dbReference>
<feature type="compositionally biased region" description="Basic and acidic residues" evidence="1">
    <location>
        <begin position="1"/>
        <end position="10"/>
    </location>
</feature>
<gene>
    <name evidence="2" type="primary">CBX2</name>
</gene>
<dbReference type="AlphaFoldDB" id="A0A1A8KBB3"/>
<sequence>NKEAHRRTESGIKPPQKPSDLWKTTSQKAPAWCRPDQRGKRNPDCQSPRQAGQILYGDPQPAGENSHKRQ</sequence>
<accession>A0A1A8KBB3</accession>
<feature type="region of interest" description="Disordered" evidence="1">
    <location>
        <begin position="1"/>
        <end position="70"/>
    </location>
</feature>